<evidence type="ECO:0000256" key="15">
    <source>
        <dbReference type="SAM" id="MobiDB-lite"/>
    </source>
</evidence>
<keyword evidence="5" id="KW-0808">Transferase</keyword>
<feature type="region of interest" description="Disordered" evidence="15">
    <location>
        <begin position="17"/>
        <end position="39"/>
    </location>
</feature>
<dbReference type="Proteomes" id="UP000198372">
    <property type="component" value="Unassembled WGS sequence"/>
</dbReference>
<evidence type="ECO:0000313" key="17">
    <source>
        <dbReference type="EMBL" id="SCV73542.1"/>
    </source>
</evidence>
<evidence type="ECO:0000256" key="10">
    <source>
        <dbReference type="ARBA" id="ARBA00022842"/>
    </source>
</evidence>
<organism evidence="17 18">
    <name type="scientific">Microbotryum intermedium</name>
    <dbReference type="NCBI Taxonomy" id="269621"/>
    <lineage>
        <taxon>Eukaryota</taxon>
        <taxon>Fungi</taxon>
        <taxon>Dikarya</taxon>
        <taxon>Basidiomycota</taxon>
        <taxon>Pucciniomycotina</taxon>
        <taxon>Microbotryomycetes</taxon>
        <taxon>Microbotryales</taxon>
        <taxon>Microbotryaceae</taxon>
        <taxon>Microbotryum</taxon>
    </lineage>
</organism>
<keyword evidence="11" id="KW-0784">Thiamine biosynthesis</keyword>
<dbReference type="SUPFAM" id="SSF53613">
    <property type="entry name" value="Ribokinase-like"/>
    <property type="match status" value="1"/>
</dbReference>
<keyword evidence="9" id="KW-0067">ATP-binding</keyword>
<evidence type="ECO:0000256" key="13">
    <source>
        <dbReference type="ARBA" id="ARBA00047851"/>
    </source>
</evidence>
<evidence type="ECO:0000259" key="16">
    <source>
        <dbReference type="Pfam" id="PF02581"/>
    </source>
</evidence>
<dbReference type="GO" id="GO:0009229">
    <property type="term" value="P:thiamine diphosphate biosynthetic process"/>
    <property type="evidence" value="ECO:0007669"/>
    <property type="project" value="UniProtKB-UniPathway"/>
</dbReference>
<evidence type="ECO:0000256" key="12">
    <source>
        <dbReference type="ARBA" id="ARBA00047334"/>
    </source>
</evidence>
<dbReference type="InterPro" id="IPR000417">
    <property type="entry name" value="Hyethyz_kinase"/>
</dbReference>
<dbReference type="GO" id="GO:0004789">
    <property type="term" value="F:thiamine-phosphate diphosphorylase activity"/>
    <property type="evidence" value="ECO:0007669"/>
    <property type="project" value="UniProtKB-EC"/>
</dbReference>
<dbReference type="PANTHER" id="PTHR20857:SF23">
    <property type="entry name" value="THIAMINE BIOSYNTHETIC BIFUNCTIONAL ENZYME"/>
    <property type="match status" value="1"/>
</dbReference>
<keyword evidence="8" id="KW-0418">Kinase</keyword>
<keyword evidence="10" id="KW-0460">Magnesium</keyword>
<comment type="catalytic activity">
    <reaction evidence="14">
        <text>2-[(2R,5Z)-2-carboxy-4-methylthiazol-5(2H)-ylidene]ethyl phosphate + 4-amino-2-methyl-5-(diphosphooxymethyl)pyrimidine + 2 H(+) = thiamine phosphate + CO2 + diphosphate</text>
        <dbReference type="Rhea" id="RHEA:47844"/>
        <dbReference type="ChEBI" id="CHEBI:15378"/>
        <dbReference type="ChEBI" id="CHEBI:16526"/>
        <dbReference type="ChEBI" id="CHEBI:33019"/>
        <dbReference type="ChEBI" id="CHEBI:37575"/>
        <dbReference type="ChEBI" id="CHEBI:57841"/>
        <dbReference type="ChEBI" id="CHEBI:62899"/>
        <dbReference type="EC" id="2.5.1.3"/>
    </reaction>
</comment>
<dbReference type="InterPro" id="IPR034291">
    <property type="entry name" value="TMP_synthase"/>
</dbReference>
<evidence type="ECO:0000256" key="11">
    <source>
        <dbReference type="ARBA" id="ARBA00022977"/>
    </source>
</evidence>
<name>A0A238FIC2_9BASI</name>
<proteinExistence type="inferred from homology"/>
<comment type="pathway">
    <text evidence="4">Cofactor biosynthesis; thiamine diphosphate biosynthesis; thiamine phosphate from 4-amino-2-methyl-5-diphosphomethylpyrimidine and 4-methyl-5-(2-phosphoethyl)-thiazole: step 1/1.</text>
</comment>
<dbReference type="SUPFAM" id="SSF51391">
    <property type="entry name" value="Thiamin phosphate synthase"/>
    <property type="match status" value="1"/>
</dbReference>
<dbReference type="Gene3D" id="3.40.1190.20">
    <property type="match status" value="1"/>
</dbReference>
<dbReference type="GO" id="GO:0005524">
    <property type="term" value="F:ATP binding"/>
    <property type="evidence" value="ECO:0007669"/>
    <property type="project" value="UniProtKB-KW"/>
</dbReference>
<evidence type="ECO:0000256" key="4">
    <source>
        <dbReference type="ARBA" id="ARBA00005165"/>
    </source>
</evidence>
<dbReference type="GO" id="GO:0004417">
    <property type="term" value="F:hydroxyethylthiazole kinase activity"/>
    <property type="evidence" value="ECO:0007669"/>
    <property type="project" value="UniProtKB-EC"/>
</dbReference>
<keyword evidence="18" id="KW-1185">Reference proteome</keyword>
<dbReference type="CDD" id="cd00564">
    <property type="entry name" value="TMP_TenI"/>
    <property type="match status" value="1"/>
</dbReference>
<evidence type="ECO:0000256" key="2">
    <source>
        <dbReference type="ARBA" id="ARBA00001946"/>
    </source>
</evidence>
<gene>
    <name evidence="17" type="ORF">BQ2448_7468</name>
</gene>
<feature type="domain" description="Thiamine phosphate synthase/TenI" evidence="16">
    <location>
        <begin position="40"/>
        <end position="232"/>
    </location>
</feature>
<evidence type="ECO:0000256" key="7">
    <source>
        <dbReference type="ARBA" id="ARBA00022741"/>
    </source>
</evidence>
<evidence type="ECO:0000256" key="9">
    <source>
        <dbReference type="ARBA" id="ARBA00022840"/>
    </source>
</evidence>
<comment type="catalytic activity">
    <reaction evidence="13">
        <text>2-(2-carboxy-4-methylthiazol-5-yl)ethyl phosphate + 4-amino-2-methyl-5-(diphosphooxymethyl)pyrimidine + 2 H(+) = thiamine phosphate + CO2 + diphosphate</text>
        <dbReference type="Rhea" id="RHEA:47848"/>
        <dbReference type="ChEBI" id="CHEBI:15378"/>
        <dbReference type="ChEBI" id="CHEBI:16526"/>
        <dbReference type="ChEBI" id="CHEBI:33019"/>
        <dbReference type="ChEBI" id="CHEBI:37575"/>
        <dbReference type="ChEBI" id="CHEBI:57841"/>
        <dbReference type="ChEBI" id="CHEBI:62890"/>
        <dbReference type="EC" id="2.5.1.3"/>
    </reaction>
</comment>
<dbReference type="GO" id="GO:0005737">
    <property type="term" value="C:cytoplasm"/>
    <property type="evidence" value="ECO:0007669"/>
    <property type="project" value="TreeGrafter"/>
</dbReference>
<evidence type="ECO:0000256" key="3">
    <source>
        <dbReference type="ARBA" id="ARBA00004868"/>
    </source>
</evidence>
<accession>A0A238FIC2</accession>
<dbReference type="Pfam" id="PF02110">
    <property type="entry name" value="HK"/>
    <property type="match status" value="1"/>
</dbReference>
<dbReference type="CDD" id="cd01170">
    <property type="entry name" value="THZ_kinase"/>
    <property type="match status" value="1"/>
</dbReference>
<evidence type="ECO:0000256" key="6">
    <source>
        <dbReference type="ARBA" id="ARBA00022723"/>
    </source>
</evidence>
<comment type="catalytic activity">
    <reaction evidence="1">
        <text>5-(2-hydroxyethyl)-4-methylthiazole + ATP = 4-methyl-5-(2-phosphooxyethyl)-thiazole + ADP + H(+)</text>
        <dbReference type="Rhea" id="RHEA:24212"/>
        <dbReference type="ChEBI" id="CHEBI:15378"/>
        <dbReference type="ChEBI" id="CHEBI:17957"/>
        <dbReference type="ChEBI" id="CHEBI:30616"/>
        <dbReference type="ChEBI" id="CHEBI:58296"/>
        <dbReference type="ChEBI" id="CHEBI:456216"/>
        <dbReference type="EC" id="2.7.1.50"/>
    </reaction>
</comment>
<dbReference type="HAMAP" id="MF_00097">
    <property type="entry name" value="TMP_synthase"/>
    <property type="match status" value="1"/>
</dbReference>
<dbReference type="InterPro" id="IPR013785">
    <property type="entry name" value="Aldolase_TIM"/>
</dbReference>
<keyword evidence="7" id="KW-0547">Nucleotide-binding</keyword>
<dbReference type="GO" id="GO:0009228">
    <property type="term" value="P:thiamine biosynthetic process"/>
    <property type="evidence" value="ECO:0007669"/>
    <property type="project" value="UniProtKB-KW"/>
</dbReference>
<dbReference type="NCBIfam" id="TIGR00693">
    <property type="entry name" value="thiE"/>
    <property type="match status" value="1"/>
</dbReference>
<dbReference type="UniPathway" id="UPA00060">
    <property type="reaction ID" value="UER00139"/>
</dbReference>
<dbReference type="HAMAP" id="MF_00228">
    <property type="entry name" value="Thz_kinase"/>
    <property type="match status" value="1"/>
</dbReference>
<keyword evidence="6" id="KW-0479">Metal-binding</keyword>
<dbReference type="Gene3D" id="3.20.20.70">
    <property type="entry name" value="Aldolase class I"/>
    <property type="match status" value="1"/>
</dbReference>
<dbReference type="OrthoDB" id="4994at2759"/>
<dbReference type="PRINTS" id="PR01099">
    <property type="entry name" value="HYETHTZKNASE"/>
</dbReference>
<dbReference type="InterPro" id="IPR029056">
    <property type="entry name" value="Ribokinase-like"/>
</dbReference>
<sequence length="550" mass="58860">MAKPTIDYSLYYVTGRELLPPPPPASSTSPTDPNDADRPYHLSHLELALKGGVTVVQIREKDVGGKEFYQVAKMAKGVCEKYSVPLIINDRLDIALLLSCGLHVGQSDLPALQARQLLGPDQLLGVSINTVEELDDVLGYPEGTVDYVGVGPCYGTKTKKDSSPLLGVRGVRDLLARLGRSEIKVVAIDYPFIFLAGGITSETIPNILYQTPAPLSNANEYRHLDGLAVVSSIAASPHPDQAARSLLNQFQTSPRFTLTLPAQLRSTPTLLDQVVHLFTRLQSTSEEHRTLVHHLTNQVVMNDCANLTLALGCSPIMSVVPQELDQLAGYLGCLLLNLGTATIEQVDAQRQAGRAANRVGKLVVFDPVGCGATVHRKGMADQLLGDVRVSVVKGNAGEIGSLLGSAEVKSRGVDSVGKGFADPGRVVRDLARREKFTVAMSGAEDYISNGEVVVKLSNGHDYQGVITGSGCMASTAVACFASLPLEKDETIALRAFMAAVTGITAINVAAEIAAKREDVKGPNTFRAAMIDECYHLTPDKLRKGARFEVL</sequence>
<evidence type="ECO:0000313" key="18">
    <source>
        <dbReference type="Proteomes" id="UP000198372"/>
    </source>
</evidence>
<dbReference type="EMBL" id="FMSP01000018">
    <property type="protein sequence ID" value="SCV73542.1"/>
    <property type="molecule type" value="Genomic_DNA"/>
</dbReference>
<dbReference type="InterPro" id="IPR036206">
    <property type="entry name" value="ThiamineP_synth_sf"/>
</dbReference>
<dbReference type="InterPro" id="IPR022998">
    <property type="entry name" value="ThiamineP_synth_TenI"/>
</dbReference>
<evidence type="ECO:0000256" key="1">
    <source>
        <dbReference type="ARBA" id="ARBA00001771"/>
    </source>
</evidence>
<evidence type="ECO:0000256" key="8">
    <source>
        <dbReference type="ARBA" id="ARBA00022777"/>
    </source>
</evidence>
<evidence type="ECO:0000256" key="5">
    <source>
        <dbReference type="ARBA" id="ARBA00022679"/>
    </source>
</evidence>
<dbReference type="Pfam" id="PF02581">
    <property type="entry name" value="TMP-TENI"/>
    <property type="match status" value="1"/>
</dbReference>
<comment type="pathway">
    <text evidence="3">Cofactor biosynthesis; thiamine diphosphate biosynthesis; 4-methyl-5-(2-phosphoethyl)-thiazole from 5-(2-hydroxyethyl)-4-methylthiazole: step 1/1.</text>
</comment>
<dbReference type="AlphaFoldDB" id="A0A238FIC2"/>
<protein>
    <submittedName>
        <fullName evidence="17">BQ2448_7468 protein</fullName>
    </submittedName>
</protein>
<reference evidence="18" key="1">
    <citation type="submission" date="2016-09" db="EMBL/GenBank/DDBJ databases">
        <authorList>
            <person name="Jeantristanb JTB J.-T."/>
            <person name="Ricardo R."/>
        </authorList>
    </citation>
    <scope>NUCLEOTIDE SEQUENCE [LARGE SCALE GENOMIC DNA]</scope>
</reference>
<comment type="cofactor">
    <cofactor evidence="2">
        <name>Mg(2+)</name>
        <dbReference type="ChEBI" id="CHEBI:18420"/>
    </cofactor>
</comment>
<dbReference type="PANTHER" id="PTHR20857">
    <property type="entry name" value="THIAMINE-PHOSPHATE PYROPHOSPHORYLASE"/>
    <property type="match status" value="1"/>
</dbReference>
<dbReference type="GO" id="GO:0000287">
    <property type="term" value="F:magnesium ion binding"/>
    <property type="evidence" value="ECO:0007669"/>
    <property type="project" value="InterPro"/>
</dbReference>
<comment type="catalytic activity">
    <reaction evidence="12">
        <text>4-methyl-5-(2-phosphooxyethyl)-thiazole + 4-amino-2-methyl-5-(diphosphooxymethyl)pyrimidine + H(+) = thiamine phosphate + diphosphate</text>
        <dbReference type="Rhea" id="RHEA:22328"/>
        <dbReference type="ChEBI" id="CHEBI:15378"/>
        <dbReference type="ChEBI" id="CHEBI:33019"/>
        <dbReference type="ChEBI" id="CHEBI:37575"/>
        <dbReference type="ChEBI" id="CHEBI:57841"/>
        <dbReference type="ChEBI" id="CHEBI:58296"/>
        <dbReference type="EC" id="2.5.1.3"/>
    </reaction>
</comment>
<dbReference type="STRING" id="269621.A0A238FIC2"/>
<dbReference type="NCBIfam" id="NF006830">
    <property type="entry name" value="PRK09355.1"/>
    <property type="match status" value="1"/>
</dbReference>
<evidence type="ECO:0000256" key="14">
    <source>
        <dbReference type="ARBA" id="ARBA00047883"/>
    </source>
</evidence>